<dbReference type="GO" id="GO:0016705">
    <property type="term" value="F:oxidoreductase activity, acting on paired donors, with incorporation or reduction of molecular oxygen"/>
    <property type="evidence" value="ECO:0007669"/>
    <property type="project" value="InterPro"/>
</dbReference>
<keyword evidence="7" id="KW-1133">Transmembrane helix</keyword>
<dbReference type="PROSITE" id="PS00086">
    <property type="entry name" value="CYTOCHROME_P450"/>
    <property type="match status" value="1"/>
</dbReference>
<reference evidence="8" key="1">
    <citation type="submission" date="2021-06" db="EMBL/GenBank/DDBJ databases">
        <authorList>
            <person name="Kallberg Y."/>
            <person name="Tangrot J."/>
            <person name="Rosling A."/>
        </authorList>
    </citation>
    <scope>NUCLEOTIDE SEQUENCE</scope>
    <source>
        <strain evidence="8">BR232B</strain>
    </source>
</reference>
<dbReference type="Proteomes" id="UP000789739">
    <property type="component" value="Unassembled WGS sequence"/>
</dbReference>
<feature type="binding site" description="axial binding residue" evidence="5">
    <location>
        <position position="491"/>
    </location>
    <ligand>
        <name>heme</name>
        <dbReference type="ChEBI" id="CHEBI:30413"/>
    </ligand>
    <ligandPart>
        <name>Fe</name>
        <dbReference type="ChEBI" id="CHEBI:18248"/>
    </ligandPart>
</feature>
<protein>
    <submittedName>
        <fullName evidence="8">1392_t:CDS:1</fullName>
    </submittedName>
</protein>
<dbReference type="GO" id="GO:0004497">
    <property type="term" value="F:monooxygenase activity"/>
    <property type="evidence" value="ECO:0007669"/>
    <property type="project" value="UniProtKB-KW"/>
</dbReference>
<evidence type="ECO:0000313" key="9">
    <source>
        <dbReference type="Proteomes" id="UP000789739"/>
    </source>
</evidence>
<comment type="caution">
    <text evidence="8">The sequence shown here is derived from an EMBL/GenBank/DDBJ whole genome shotgun (WGS) entry which is preliminary data.</text>
</comment>
<dbReference type="Gene3D" id="1.10.630.10">
    <property type="entry name" value="Cytochrome P450"/>
    <property type="match status" value="1"/>
</dbReference>
<dbReference type="GO" id="GO:0020037">
    <property type="term" value="F:heme binding"/>
    <property type="evidence" value="ECO:0007669"/>
    <property type="project" value="InterPro"/>
</dbReference>
<evidence type="ECO:0000256" key="6">
    <source>
        <dbReference type="RuleBase" id="RU000461"/>
    </source>
</evidence>
<dbReference type="OrthoDB" id="1844152at2759"/>
<dbReference type="PRINTS" id="PR00465">
    <property type="entry name" value="EP450IV"/>
</dbReference>
<evidence type="ECO:0000256" key="7">
    <source>
        <dbReference type="SAM" id="Phobius"/>
    </source>
</evidence>
<dbReference type="Pfam" id="PF00067">
    <property type="entry name" value="p450"/>
    <property type="match status" value="1"/>
</dbReference>
<sequence>MCTAPPSLSSYSATPLVIDEVAVYRTQLIQIVVTSDVKSLTDSCALYPIVSPYALDVLFLGAVFLITIYWFHRPELNEPPLVPCEYPLVRHSFEFLRNPRKFVKQCHEQYGDIFSFYSYRQVYTVVSNSLAYELFRTADFSFRDGFEERFPIGYLTGSTLYPDYLDSLTNLIKADRFHRHVENCQSRSYRELRCGIDQLIGDCEETKVINDPEERLRYALSRAVANIIVGEDLCKDDEIVKTFATFAAVLVRARSLSQLTYTIHPRLYREYFKLALNYGDNPVQRHKDLLIKKLKPIFEKRYRDMQQFGDKWKPPDDPIQQLIDYCLETFGKLHYDCIACRLLTLIFASIHTTTGGITSALNEYAARPEYWKELREEQEAVVGDLDSDLTMDQVNKMEKLDSFVKESLRLRGDGNVFFIPHRTMSKSYTFSNGYQIPKGRLVFMNLIAYKEDQSLHGDEPKKFSGFRHVNKSPLSKVGRDSMSFGLGKHACPGRSFASKHIKMTLSILIRKYDISIVDEKLPKSIVVRGINVPASLPLAFKKRK</sequence>
<keyword evidence="3 5" id="KW-0479">Metal-binding</keyword>
<keyword evidence="7" id="KW-0472">Membrane</keyword>
<keyword evidence="6" id="KW-0503">Monooxygenase</keyword>
<gene>
    <name evidence="8" type="ORF">PBRASI_LOCUS2394</name>
</gene>
<evidence type="ECO:0000313" key="8">
    <source>
        <dbReference type="EMBL" id="CAG8496753.1"/>
    </source>
</evidence>
<dbReference type="SUPFAM" id="SSF48264">
    <property type="entry name" value="Cytochrome P450"/>
    <property type="match status" value="1"/>
</dbReference>
<organism evidence="8 9">
    <name type="scientific">Paraglomus brasilianum</name>
    <dbReference type="NCBI Taxonomy" id="144538"/>
    <lineage>
        <taxon>Eukaryota</taxon>
        <taxon>Fungi</taxon>
        <taxon>Fungi incertae sedis</taxon>
        <taxon>Mucoromycota</taxon>
        <taxon>Glomeromycotina</taxon>
        <taxon>Glomeromycetes</taxon>
        <taxon>Paraglomerales</taxon>
        <taxon>Paraglomeraceae</taxon>
        <taxon>Paraglomus</taxon>
    </lineage>
</organism>
<dbReference type="CDD" id="cd11041">
    <property type="entry name" value="CYP503A1-like"/>
    <property type="match status" value="1"/>
</dbReference>
<keyword evidence="4 5" id="KW-0408">Iron</keyword>
<evidence type="ECO:0000256" key="5">
    <source>
        <dbReference type="PIRSR" id="PIRSR602403-1"/>
    </source>
</evidence>
<name>A0A9N8ZIB3_9GLOM</name>
<dbReference type="InterPro" id="IPR001128">
    <property type="entry name" value="Cyt_P450"/>
</dbReference>
<dbReference type="PANTHER" id="PTHR46206">
    <property type="entry name" value="CYTOCHROME P450"/>
    <property type="match status" value="1"/>
</dbReference>
<feature type="transmembrane region" description="Helical" evidence="7">
    <location>
        <begin position="53"/>
        <end position="71"/>
    </location>
</feature>
<dbReference type="InterPro" id="IPR002403">
    <property type="entry name" value="Cyt_P450_E_grp-IV"/>
</dbReference>
<accession>A0A9N8ZIB3</accession>
<keyword evidence="6" id="KW-0560">Oxidoreductase</keyword>
<dbReference type="AlphaFoldDB" id="A0A9N8ZIB3"/>
<proteinExistence type="inferred from homology"/>
<comment type="cofactor">
    <cofactor evidence="1 5">
        <name>heme</name>
        <dbReference type="ChEBI" id="CHEBI:30413"/>
    </cofactor>
</comment>
<keyword evidence="5 6" id="KW-0349">Heme</keyword>
<dbReference type="EMBL" id="CAJVPI010000185">
    <property type="protein sequence ID" value="CAG8496753.1"/>
    <property type="molecule type" value="Genomic_DNA"/>
</dbReference>
<dbReference type="InterPro" id="IPR036396">
    <property type="entry name" value="Cyt_P450_sf"/>
</dbReference>
<evidence type="ECO:0000256" key="3">
    <source>
        <dbReference type="ARBA" id="ARBA00022723"/>
    </source>
</evidence>
<evidence type="ECO:0000256" key="1">
    <source>
        <dbReference type="ARBA" id="ARBA00001971"/>
    </source>
</evidence>
<dbReference type="GO" id="GO:0005506">
    <property type="term" value="F:iron ion binding"/>
    <property type="evidence" value="ECO:0007669"/>
    <property type="project" value="InterPro"/>
</dbReference>
<comment type="similarity">
    <text evidence="2 6">Belongs to the cytochrome P450 family.</text>
</comment>
<keyword evidence="7" id="KW-0812">Transmembrane</keyword>
<keyword evidence="9" id="KW-1185">Reference proteome</keyword>
<evidence type="ECO:0000256" key="2">
    <source>
        <dbReference type="ARBA" id="ARBA00010617"/>
    </source>
</evidence>
<evidence type="ECO:0000256" key="4">
    <source>
        <dbReference type="ARBA" id="ARBA00023004"/>
    </source>
</evidence>
<dbReference type="InterPro" id="IPR017972">
    <property type="entry name" value="Cyt_P450_CS"/>
</dbReference>